<name>A0ABQ4U3A0_9HYPH</name>
<accession>A0ABQ4U3A0</accession>
<feature type="transmembrane region" description="Helical" evidence="1">
    <location>
        <begin position="17"/>
        <end position="35"/>
    </location>
</feature>
<evidence type="ECO:0000313" key="3">
    <source>
        <dbReference type="Proteomes" id="UP001055057"/>
    </source>
</evidence>
<evidence type="ECO:0000256" key="1">
    <source>
        <dbReference type="SAM" id="Phobius"/>
    </source>
</evidence>
<dbReference type="EMBL" id="BPRB01000166">
    <property type="protein sequence ID" value="GJE60832.1"/>
    <property type="molecule type" value="Genomic_DNA"/>
</dbReference>
<keyword evidence="1" id="KW-0472">Membrane</keyword>
<dbReference type="RefSeq" id="WP_238183416.1">
    <property type="nucleotide sequence ID" value="NZ_BPRB01000166.1"/>
</dbReference>
<dbReference type="Proteomes" id="UP001055057">
    <property type="component" value="Unassembled WGS sequence"/>
</dbReference>
<gene>
    <name evidence="2" type="ORF">MPOCJGCO_2950</name>
</gene>
<sequence length="93" mass="9350">MVSSPEPASTDTSGRNAGLGIVALVGFTVLLGALLPGRPTHEPAALSPASDAACLEWSDGCHVCRRLPEGPACSLPGIACTPAAPTCLRRVEG</sequence>
<comment type="caution">
    <text evidence="2">The sequence shown here is derived from an EMBL/GenBank/DDBJ whole genome shotgun (WGS) entry which is preliminary data.</text>
</comment>
<keyword evidence="1" id="KW-1133">Transmembrane helix</keyword>
<organism evidence="2 3">
    <name type="scientific">Methylobacterium trifolii</name>
    <dbReference type="NCBI Taxonomy" id="1003092"/>
    <lineage>
        <taxon>Bacteria</taxon>
        <taxon>Pseudomonadati</taxon>
        <taxon>Pseudomonadota</taxon>
        <taxon>Alphaproteobacteria</taxon>
        <taxon>Hyphomicrobiales</taxon>
        <taxon>Methylobacteriaceae</taxon>
        <taxon>Methylobacterium</taxon>
    </lineage>
</organism>
<keyword evidence="3" id="KW-1185">Reference proteome</keyword>
<evidence type="ECO:0000313" key="2">
    <source>
        <dbReference type="EMBL" id="GJE60832.1"/>
    </source>
</evidence>
<reference evidence="2" key="2">
    <citation type="submission" date="2021-08" db="EMBL/GenBank/DDBJ databases">
        <authorList>
            <person name="Tani A."/>
            <person name="Ola A."/>
            <person name="Ogura Y."/>
            <person name="Katsura K."/>
            <person name="Hayashi T."/>
        </authorList>
    </citation>
    <scope>NUCLEOTIDE SEQUENCE</scope>
    <source>
        <strain evidence="2">DSM 23632</strain>
    </source>
</reference>
<proteinExistence type="predicted"/>
<protein>
    <submittedName>
        <fullName evidence="2">Uncharacterized protein</fullName>
    </submittedName>
</protein>
<keyword evidence="1" id="KW-0812">Transmembrane</keyword>
<reference evidence="2" key="1">
    <citation type="journal article" date="2021" name="Front. Microbiol.">
        <title>Comprehensive Comparative Genomics and Phenotyping of Methylobacterium Species.</title>
        <authorList>
            <person name="Alessa O."/>
            <person name="Ogura Y."/>
            <person name="Fujitani Y."/>
            <person name="Takami H."/>
            <person name="Hayashi T."/>
            <person name="Sahin N."/>
            <person name="Tani A."/>
        </authorList>
    </citation>
    <scope>NUCLEOTIDE SEQUENCE</scope>
    <source>
        <strain evidence="2">DSM 23632</strain>
    </source>
</reference>